<proteinExistence type="predicted"/>
<keyword evidence="7" id="KW-1185">Reference proteome</keyword>
<dbReference type="InterPro" id="IPR007348">
    <property type="entry name" value="CopC_dom"/>
</dbReference>
<dbReference type="GO" id="GO:0030313">
    <property type="term" value="C:cell envelope"/>
    <property type="evidence" value="ECO:0007669"/>
    <property type="project" value="UniProtKB-SubCell"/>
</dbReference>
<dbReference type="Pfam" id="PF04234">
    <property type="entry name" value="CopC"/>
    <property type="match status" value="1"/>
</dbReference>
<keyword evidence="2" id="KW-0479">Metal-binding</keyword>
<dbReference type="AlphaFoldDB" id="A0A239S9F9"/>
<evidence type="ECO:0000259" key="5">
    <source>
        <dbReference type="Pfam" id="PF04234"/>
    </source>
</evidence>
<protein>
    <submittedName>
        <fullName evidence="6">Copper resistance protein CopC</fullName>
    </submittedName>
</protein>
<comment type="subcellular location">
    <subcellularLocation>
        <location evidence="1">Cell envelope</location>
    </subcellularLocation>
</comment>
<dbReference type="InterPro" id="IPR032694">
    <property type="entry name" value="CopC/D"/>
</dbReference>
<sequence>MEPAGRCACLQGLRYCASGALHAPLPPDGGLTQFDKPRVPPLSGGRIVFVSLAKFDMRTSKIASFAVQARHATGALRRATQGLTVAAVIGLASLSQGVWAHAHIASSDPAAQATVEAPKLVRVTFDSALEGALSKLTVVDAKGNAVTQAKPELDAARKTLTLPVPTLAAGEYQANWVAVASDGHRTQGSFKFTVK</sequence>
<gene>
    <name evidence="6" type="primary">yobA</name>
    <name evidence="6" type="ORF">SAMEA4530655_00357</name>
</gene>
<feature type="domain" description="CopC" evidence="5">
    <location>
        <begin position="101"/>
        <end position="194"/>
    </location>
</feature>
<dbReference type="InterPro" id="IPR014755">
    <property type="entry name" value="Cu-Rt/internalin_Ig-like"/>
</dbReference>
<evidence type="ECO:0000313" key="6">
    <source>
        <dbReference type="EMBL" id="SNU81253.1"/>
    </source>
</evidence>
<dbReference type="Gene3D" id="2.60.40.1220">
    <property type="match status" value="1"/>
</dbReference>
<dbReference type="GO" id="GO:0006825">
    <property type="term" value="P:copper ion transport"/>
    <property type="evidence" value="ECO:0007669"/>
    <property type="project" value="InterPro"/>
</dbReference>
<dbReference type="InterPro" id="IPR014756">
    <property type="entry name" value="Ig_E-set"/>
</dbReference>
<evidence type="ECO:0000256" key="2">
    <source>
        <dbReference type="ARBA" id="ARBA00022723"/>
    </source>
</evidence>
<dbReference type="EMBL" id="LT906435">
    <property type="protein sequence ID" value="SNU81253.1"/>
    <property type="molecule type" value="Genomic_DNA"/>
</dbReference>
<evidence type="ECO:0000313" key="7">
    <source>
        <dbReference type="Proteomes" id="UP000215126"/>
    </source>
</evidence>
<dbReference type="PANTHER" id="PTHR34820">
    <property type="entry name" value="INNER MEMBRANE PROTEIN YEBZ"/>
    <property type="match status" value="1"/>
</dbReference>
<dbReference type="GO" id="GO:0005886">
    <property type="term" value="C:plasma membrane"/>
    <property type="evidence" value="ECO:0007669"/>
    <property type="project" value="TreeGrafter"/>
</dbReference>
<keyword evidence="4" id="KW-0186">Copper</keyword>
<dbReference type="Proteomes" id="UP000215126">
    <property type="component" value="Chromosome 1"/>
</dbReference>
<name>A0A239S9F9_9BURK</name>
<dbReference type="GO" id="GO:0042597">
    <property type="term" value="C:periplasmic space"/>
    <property type="evidence" value="ECO:0007669"/>
    <property type="project" value="InterPro"/>
</dbReference>
<reference evidence="6 7" key="1">
    <citation type="submission" date="2017-06" db="EMBL/GenBank/DDBJ databases">
        <authorList>
            <consortium name="Pathogen Informatics"/>
        </authorList>
    </citation>
    <scope>NUCLEOTIDE SEQUENCE [LARGE SCALE GENOMIC DNA]</scope>
    <source>
        <strain evidence="6 7">NCTC13161</strain>
    </source>
</reference>
<dbReference type="STRING" id="93222.NA29_06090"/>
<dbReference type="PANTHER" id="PTHR34820:SF4">
    <property type="entry name" value="INNER MEMBRANE PROTEIN YEBZ"/>
    <property type="match status" value="1"/>
</dbReference>
<accession>A0A239S9F9</accession>
<evidence type="ECO:0000256" key="1">
    <source>
        <dbReference type="ARBA" id="ARBA00004196"/>
    </source>
</evidence>
<organism evidence="6 7">
    <name type="scientific">Pandoraea sputorum</name>
    <dbReference type="NCBI Taxonomy" id="93222"/>
    <lineage>
        <taxon>Bacteria</taxon>
        <taxon>Pseudomonadati</taxon>
        <taxon>Pseudomonadota</taxon>
        <taxon>Betaproteobacteria</taxon>
        <taxon>Burkholderiales</taxon>
        <taxon>Burkholderiaceae</taxon>
        <taxon>Pandoraea</taxon>
    </lineage>
</organism>
<evidence type="ECO:0000256" key="3">
    <source>
        <dbReference type="ARBA" id="ARBA00022729"/>
    </source>
</evidence>
<keyword evidence="3" id="KW-0732">Signal</keyword>
<dbReference type="GO" id="GO:0005507">
    <property type="term" value="F:copper ion binding"/>
    <property type="evidence" value="ECO:0007669"/>
    <property type="project" value="InterPro"/>
</dbReference>
<dbReference type="SUPFAM" id="SSF81296">
    <property type="entry name" value="E set domains"/>
    <property type="match status" value="1"/>
</dbReference>
<dbReference type="GO" id="GO:0046688">
    <property type="term" value="P:response to copper ion"/>
    <property type="evidence" value="ECO:0007669"/>
    <property type="project" value="InterPro"/>
</dbReference>
<evidence type="ECO:0000256" key="4">
    <source>
        <dbReference type="ARBA" id="ARBA00023008"/>
    </source>
</evidence>